<name>A0A1G5DHM4_9BACT</name>
<dbReference type="STRING" id="419481.SAMN05216233_104189"/>
<gene>
    <name evidence="6" type="ORF">SAMN05216233_104189</name>
</gene>
<keyword evidence="3" id="KW-0238">DNA-binding</keyword>
<evidence type="ECO:0000256" key="2">
    <source>
        <dbReference type="ARBA" id="ARBA00023015"/>
    </source>
</evidence>
<dbReference type="PROSITE" id="PS50931">
    <property type="entry name" value="HTH_LYSR"/>
    <property type="match status" value="1"/>
</dbReference>
<dbReference type="AlphaFoldDB" id="A0A1G5DHM4"/>
<dbReference type="InterPro" id="IPR000847">
    <property type="entry name" value="LysR_HTH_N"/>
</dbReference>
<dbReference type="GO" id="GO:0003677">
    <property type="term" value="F:DNA binding"/>
    <property type="evidence" value="ECO:0007669"/>
    <property type="project" value="UniProtKB-KW"/>
</dbReference>
<dbReference type="CDD" id="cd08417">
    <property type="entry name" value="PBP2_Nitroaromatics_like"/>
    <property type="match status" value="1"/>
</dbReference>
<protein>
    <submittedName>
        <fullName evidence="6">Transcriptional regulator, LysR family</fullName>
    </submittedName>
</protein>
<accession>A0A1G5DHM4</accession>
<dbReference type="OrthoDB" id="5317428at2"/>
<dbReference type="Gene3D" id="1.10.10.10">
    <property type="entry name" value="Winged helix-like DNA-binding domain superfamily/Winged helix DNA-binding domain"/>
    <property type="match status" value="1"/>
</dbReference>
<dbReference type="InterPro" id="IPR036388">
    <property type="entry name" value="WH-like_DNA-bd_sf"/>
</dbReference>
<dbReference type="Gene3D" id="3.40.190.10">
    <property type="entry name" value="Periplasmic binding protein-like II"/>
    <property type="match status" value="2"/>
</dbReference>
<keyword evidence="4" id="KW-0804">Transcription</keyword>
<dbReference type="InterPro" id="IPR037402">
    <property type="entry name" value="YidZ_PBP2"/>
</dbReference>
<evidence type="ECO:0000313" key="7">
    <source>
        <dbReference type="Proteomes" id="UP000198870"/>
    </source>
</evidence>
<evidence type="ECO:0000259" key="5">
    <source>
        <dbReference type="PROSITE" id="PS50931"/>
    </source>
</evidence>
<keyword evidence="2" id="KW-0805">Transcription regulation</keyword>
<dbReference type="GO" id="GO:0003700">
    <property type="term" value="F:DNA-binding transcription factor activity"/>
    <property type="evidence" value="ECO:0007669"/>
    <property type="project" value="InterPro"/>
</dbReference>
<dbReference type="RefSeq" id="WP_092209971.1">
    <property type="nucleotide sequence ID" value="NZ_FMUX01000004.1"/>
</dbReference>
<evidence type="ECO:0000256" key="4">
    <source>
        <dbReference type="ARBA" id="ARBA00023163"/>
    </source>
</evidence>
<dbReference type="EMBL" id="FMUX01000004">
    <property type="protein sequence ID" value="SCY14057.1"/>
    <property type="molecule type" value="Genomic_DNA"/>
</dbReference>
<organism evidence="6 7">
    <name type="scientific">Desulfoluna spongiiphila</name>
    <dbReference type="NCBI Taxonomy" id="419481"/>
    <lineage>
        <taxon>Bacteria</taxon>
        <taxon>Pseudomonadati</taxon>
        <taxon>Thermodesulfobacteriota</taxon>
        <taxon>Desulfobacteria</taxon>
        <taxon>Desulfobacterales</taxon>
        <taxon>Desulfolunaceae</taxon>
        <taxon>Desulfoluna</taxon>
    </lineage>
</organism>
<dbReference type="InterPro" id="IPR005119">
    <property type="entry name" value="LysR_subst-bd"/>
</dbReference>
<dbReference type="Proteomes" id="UP000198870">
    <property type="component" value="Unassembled WGS sequence"/>
</dbReference>
<dbReference type="SUPFAM" id="SSF46785">
    <property type="entry name" value="Winged helix' DNA-binding domain"/>
    <property type="match status" value="1"/>
</dbReference>
<evidence type="ECO:0000313" key="6">
    <source>
        <dbReference type="EMBL" id="SCY14057.1"/>
    </source>
</evidence>
<dbReference type="PANTHER" id="PTHR30118">
    <property type="entry name" value="HTH-TYPE TRANSCRIPTIONAL REGULATOR LEUO-RELATED"/>
    <property type="match status" value="1"/>
</dbReference>
<dbReference type="Pfam" id="PF03466">
    <property type="entry name" value="LysR_substrate"/>
    <property type="match status" value="1"/>
</dbReference>
<sequence length="305" mass="33552">MSVDSLSPSHLKALGLLLEEGHVTKAAARMRVSQSAMSKILGKLREAFSDDLLVRVGNRLELTERAQAIRPRLEVILGELAAMASEAPFDPAGCRRWFTLAVSDYVAQFVLPDLLCSIHAEAPGIRVSLVTERSDTVVEELVENRIQVASAIEGEGPLPPGVVCRWVGTDSFACVGAKGHPLARNCDMEGYLKAPHVVVTGGSDKAGPIDRALSALGRQRTVALETSLFASAMEVVAQSDFILTIPAHIARHLARRYDADVFPLPFEVPPFRYGLLWHERYRRDAAHAWLRRKLVEQLQDSDYSH</sequence>
<comment type="similarity">
    <text evidence="1">Belongs to the LysR transcriptional regulatory family.</text>
</comment>
<evidence type="ECO:0000256" key="3">
    <source>
        <dbReference type="ARBA" id="ARBA00023125"/>
    </source>
</evidence>
<dbReference type="Pfam" id="PF00126">
    <property type="entry name" value="HTH_1"/>
    <property type="match status" value="1"/>
</dbReference>
<dbReference type="SUPFAM" id="SSF53850">
    <property type="entry name" value="Periplasmic binding protein-like II"/>
    <property type="match status" value="1"/>
</dbReference>
<feature type="domain" description="HTH lysR-type" evidence="5">
    <location>
        <begin position="6"/>
        <end position="63"/>
    </location>
</feature>
<reference evidence="6 7" key="1">
    <citation type="submission" date="2016-10" db="EMBL/GenBank/DDBJ databases">
        <authorList>
            <person name="de Groot N.N."/>
        </authorList>
    </citation>
    <scope>NUCLEOTIDE SEQUENCE [LARGE SCALE GENOMIC DNA]</scope>
    <source>
        <strain evidence="6 7">AA1</strain>
    </source>
</reference>
<evidence type="ECO:0000256" key="1">
    <source>
        <dbReference type="ARBA" id="ARBA00009437"/>
    </source>
</evidence>
<proteinExistence type="inferred from homology"/>
<keyword evidence="7" id="KW-1185">Reference proteome</keyword>
<dbReference type="PANTHER" id="PTHR30118:SF15">
    <property type="entry name" value="TRANSCRIPTIONAL REGULATORY PROTEIN"/>
    <property type="match status" value="1"/>
</dbReference>
<dbReference type="InterPro" id="IPR036390">
    <property type="entry name" value="WH_DNA-bd_sf"/>
</dbReference>
<dbReference type="InterPro" id="IPR050389">
    <property type="entry name" value="LysR-type_TF"/>
</dbReference>